<dbReference type="OrthoDB" id="13413at2"/>
<dbReference type="InterPro" id="IPR027304">
    <property type="entry name" value="Trigger_fact/SurA_dom_sf"/>
</dbReference>
<dbReference type="GO" id="GO:0003755">
    <property type="term" value="F:peptidyl-prolyl cis-trans isomerase activity"/>
    <property type="evidence" value="ECO:0007669"/>
    <property type="project" value="UniProtKB-KW"/>
</dbReference>
<evidence type="ECO:0000313" key="6">
    <source>
        <dbReference type="Proteomes" id="UP000002572"/>
    </source>
</evidence>
<feature type="domain" description="PpiC" evidence="4">
    <location>
        <begin position="173"/>
        <end position="270"/>
    </location>
</feature>
<dbReference type="STRING" id="653733.Selin_0433"/>
<dbReference type="InterPro" id="IPR046357">
    <property type="entry name" value="PPIase_dom_sf"/>
</dbReference>
<dbReference type="EMBL" id="CP002432">
    <property type="protein sequence ID" value="ADU65186.1"/>
    <property type="molecule type" value="Genomic_DNA"/>
</dbReference>
<dbReference type="Gene3D" id="3.10.50.40">
    <property type="match status" value="1"/>
</dbReference>
<dbReference type="SUPFAM" id="SSF109998">
    <property type="entry name" value="Triger factor/SurA peptide-binding domain-like"/>
    <property type="match status" value="1"/>
</dbReference>
<dbReference type="FunCoup" id="E6W060">
    <property type="interactions" value="133"/>
</dbReference>
<evidence type="ECO:0000313" key="5">
    <source>
        <dbReference type="EMBL" id="ADU65186.1"/>
    </source>
</evidence>
<keyword evidence="6" id="KW-1185">Reference proteome</keyword>
<protein>
    <submittedName>
        <fullName evidence="5">PpiC-type peptidyl-prolyl cis-trans isomerase</fullName>
    </submittedName>
</protein>
<dbReference type="eggNOG" id="COG0760">
    <property type="taxonomic scope" value="Bacteria"/>
</dbReference>
<keyword evidence="2 5" id="KW-0413">Isomerase</keyword>
<dbReference type="AlphaFoldDB" id="E6W060"/>
<sequence length="319" mass="35850">MKKIGFSLFIVLCGAALSAALSAATLVDGIAAVVNGVPITIQEVRQANKEHIERATRGLADEQAREATMQMLLEGTHQKVEQMLLEDYGRRNRIFISAQQVEEAINQVAANNNVSRSALESMLADEGISMESYRRDIRVQLLVMQIGQKLSQEISVSELEVVSAFREGRFQRIPYADVGHVLIALDGKSDDQAIRIAERLHERIISGDIEFEEAARQYSEGPNAAEGGLMKDVRRGRLLRELDQAIFSMEKGQTTLVRSSVGYHILHLYDLGFNREMSDEDFSRTRAALLREKQERRLQGLMDELRDSAVIQYNLKENS</sequence>
<dbReference type="Pfam" id="PF13624">
    <property type="entry name" value="SurA_N_3"/>
    <property type="match status" value="1"/>
</dbReference>
<evidence type="ECO:0000256" key="1">
    <source>
        <dbReference type="ARBA" id="ARBA00022729"/>
    </source>
</evidence>
<dbReference type="KEGG" id="din:Selin_0433"/>
<keyword evidence="1 3" id="KW-0732">Signal</keyword>
<dbReference type="Proteomes" id="UP000002572">
    <property type="component" value="Chromosome"/>
</dbReference>
<dbReference type="PANTHER" id="PTHR47637:SF1">
    <property type="entry name" value="CHAPERONE SURA"/>
    <property type="match status" value="1"/>
</dbReference>
<evidence type="ECO:0000256" key="3">
    <source>
        <dbReference type="SAM" id="SignalP"/>
    </source>
</evidence>
<dbReference type="PROSITE" id="PS50198">
    <property type="entry name" value="PPIC_PPIASE_2"/>
    <property type="match status" value="1"/>
</dbReference>
<reference evidence="5 6" key="1">
    <citation type="submission" date="2010-12" db="EMBL/GenBank/DDBJ databases">
        <title>Complete sequence of Desulfurispirillum indicum S5.</title>
        <authorList>
            <consortium name="US DOE Joint Genome Institute"/>
            <person name="Lucas S."/>
            <person name="Copeland A."/>
            <person name="Lapidus A."/>
            <person name="Cheng J.-F."/>
            <person name="Goodwin L."/>
            <person name="Pitluck S."/>
            <person name="Chertkov O."/>
            <person name="Held B."/>
            <person name="Detter J.C."/>
            <person name="Han C."/>
            <person name="Tapia R."/>
            <person name="Land M."/>
            <person name="Hauser L."/>
            <person name="Kyrpides N."/>
            <person name="Ivanova N."/>
            <person name="Mikhailova N."/>
            <person name="Haggblom M."/>
            <person name="Rauschenbach I."/>
            <person name="Bini E."/>
            <person name="Woyke T."/>
        </authorList>
    </citation>
    <scope>NUCLEOTIDE SEQUENCE [LARGE SCALE GENOMIC DNA]</scope>
    <source>
        <strain evidence="6">ATCC BAA-1389 / DSM 22839 / S5</strain>
    </source>
</reference>
<name>E6W060_DESIS</name>
<evidence type="ECO:0000259" key="4">
    <source>
        <dbReference type="PROSITE" id="PS50198"/>
    </source>
</evidence>
<dbReference type="InterPro" id="IPR050280">
    <property type="entry name" value="OMP_Chaperone_SurA"/>
</dbReference>
<dbReference type="InParanoid" id="E6W060"/>
<dbReference type="PANTHER" id="PTHR47637">
    <property type="entry name" value="CHAPERONE SURA"/>
    <property type="match status" value="1"/>
</dbReference>
<organism evidence="5 6">
    <name type="scientific">Desulfurispirillum indicum (strain ATCC BAA-1389 / DSM 22839 / S5)</name>
    <dbReference type="NCBI Taxonomy" id="653733"/>
    <lineage>
        <taxon>Bacteria</taxon>
        <taxon>Pseudomonadati</taxon>
        <taxon>Chrysiogenota</taxon>
        <taxon>Chrysiogenia</taxon>
        <taxon>Chrysiogenales</taxon>
        <taxon>Chrysiogenaceae</taxon>
        <taxon>Desulfurispirillum</taxon>
    </lineage>
</organism>
<feature type="chain" id="PRO_5007913747" evidence="3">
    <location>
        <begin position="24"/>
        <end position="319"/>
    </location>
</feature>
<dbReference type="InterPro" id="IPR000297">
    <property type="entry name" value="PPIase_PpiC"/>
</dbReference>
<gene>
    <name evidence="5" type="ordered locus">Selin_0433</name>
</gene>
<keyword evidence="2" id="KW-0697">Rotamase</keyword>
<dbReference type="SUPFAM" id="SSF54534">
    <property type="entry name" value="FKBP-like"/>
    <property type="match status" value="1"/>
</dbReference>
<feature type="signal peptide" evidence="3">
    <location>
        <begin position="1"/>
        <end position="23"/>
    </location>
</feature>
<dbReference type="HOGENOM" id="CLU_034646_5_0_0"/>
<proteinExistence type="predicted"/>
<evidence type="ECO:0000256" key="2">
    <source>
        <dbReference type="PROSITE-ProRule" id="PRU00278"/>
    </source>
</evidence>
<dbReference type="Pfam" id="PF00639">
    <property type="entry name" value="Rotamase"/>
    <property type="match status" value="1"/>
</dbReference>
<dbReference type="Gene3D" id="1.10.4030.10">
    <property type="entry name" value="Porin chaperone SurA, peptide-binding domain"/>
    <property type="match status" value="1"/>
</dbReference>
<dbReference type="RefSeq" id="WP_013505075.1">
    <property type="nucleotide sequence ID" value="NC_014836.1"/>
</dbReference>
<accession>E6W060</accession>